<dbReference type="EMBL" id="JAPTSV010000001">
    <property type="protein sequence ID" value="KAJ1531551.1"/>
    <property type="molecule type" value="Genomic_DNA"/>
</dbReference>
<feature type="compositionally biased region" description="Low complexity" evidence="1">
    <location>
        <begin position="48"/>
        <end position="66"/>
    </location>
</feature>
<evidence type="ECO:0000256" key="1">
    <source>
        <dbReference type="SAM" id="MobiDB-lite"/>
    </source>
</evidence>
<name>A0AAV7XXT5_9NEOP</name>
<proteinExistence type="predicted"/>
<keyword evidence="3" id="KW-1185">Reference proteome</keyword>
<dbReference type="AlphaFoldDB" id="A0AAV7XXT5"/>
<evidence type="ECO:0000313" key="2">
    <source>
        <dbReference type="EMBL" id="KAJ1531551.1"/>
    </source>
</evidence>
<gene>
    <name evidence="2" type="ORF">ONE63_000224</name>
</gene>
<feature type="region of interest" description="Disordered" evidence="1">
    <location>
        <begin position="40"/>
        <end position="66"/>
    </location>
</feature>
<reference evidence="2" key="1">
    <citation type="submission" date="2022-12" db="EMBL/GenBank/DDBJ databases">
        <title>Chromosome-level genome assembly of the bean flower thrips Megalurothrips usitatus.</title>
        <authorList>
            <person name="Ma L."/>
            <person name="Liu Q."/>
            <person name="Li H."/>
            <person name="Cai W."/>
        </authorList>
    </citation>
    <scope>NUCLEOTIDE SEQUENCE</scope>
    <source>
        <strain evidence="2">Cailab_2022a</strain>
    </source>
</reference>
<protein>
    <submittedName>
        <fullName evidence="2">Uncharacterized protein</fullName>
    </submittedName>
</protein>
<dbReference type="Proteomes" id="UP001075354">
    <property type="component" value="Chromosome 1"/>
</dbReference>
<organism evidence="2 3">
    <name type="scientific">Megalurothrips usitatus</name>
    <name type="common">bean blossom thrips</name>
    <dbReference type="NCBI Taxonomy" id="439358"/>
    <lineage>
        <taxon>Eukaryota</taxon>
        <taxon>Metazoa</taxon>
        <taxon>Ecdysozoa</taxon>
        <taxon>Arthropoda</taxon>
        <taxon>Hexapoda</taxon>
        <taxon>Insecta</taxon>
        <taxon>Pterygota</taxon>
        <taxon>Neoptera</taxon>
        <taxon>Paraneoptera</taxon>
        <taxon>Thysanoptera</taxon>
        <taxon>Terebrantia</taxon>
        <taxon>Thripoidea</taxon>
        <taxon>Thripidae</taxon>
        <taxon>Megalurothrips</taxon>
    </lineage>
</organism>
<evidence type="ECO:0000313" key="3">
    <source>
        <dbReference type="Proteomes" id="UP001075354"/>
    </source>
</evidence>
<sequence>MSPKAGVGLLKELRESLKIGRQENEFCDTLSTEELSALLPGSRKPLTSSSSNFERSLSSGSISNGSTENNYFLNYNSLVHDLSEEEENNGSIKVVHFGVV</sequence>
<comment type="caution">
    <text evidence="2">The sequence shown here is derived from an EMBL/GenBank/DDBJ whole genome shotgun (WGS) entry which is preliminary data.</text>
</comment>
<accession>A0AAV7XXT5</accession>